<protein>
    <submittedName>
        <fullName evidence="1">Uncharacterized protein</fullName>
    </submittedName>
</protein>
<dbReference type="RefSeq" id="WP_034497627.1">
    <property type="nucleotide sequence ID" value="NZ_JMPI01000050.1"/>
</dbReference>
<dbReference type="eggNOG" id="ENOG502ZA9W">
    <property type="taxonomic scope" value="Bacteria"/>
</dbReference>
<organism evidence="1 2">
    <name type="scientific">Buttiauxella agrestis ATCC 33320</name>
    <dbReference type="NCBI Taxonomy" id="1006004"/>
    <lineage>
        <taxon>Bacteria</taxon>
        <taxon>Pseudomonadati</taxon>
        <taxon>Pseudomonadota</taxon>
        <taxon>Gammaproteobacteria</taxon>
        <taxon>Enterobacterales</taxon>
        <taxon>Enterobacteriaceae</taxon>
        <taxon>Buttiauxella</taxon>
    </lineage>
</organism>
<dbReference type="AlphaFoldDB" id="A0A085G7S7"/>
<keyword evidence="2" id="KW-1185">Reference proteome</keyword>
<evidence type="ECO:0000313" key="1">
    <source>
        <dbReference type="EMBL" id="KFC79772.1"/>
    </source>
</evidence>
<dbReference type="Proteomes" id="UP000028653">
    <property type="component" value="Unassembled WGS sequence"/>
</dbReference>
<dbReference type="EMBL" id="JMPI01000050">
    <property type="protein sequence ID" value="KFC79772.1"/>
    <property type="molecule type" value="Genomic_DNA"/>
</dbReference>
<proteinExistence type="predicted"/>
<reference evidence="1 2" key="1">
    <citation type="submission" date="2014-05" db="EMBL/GenBank/DDBJ databases">
        <title>ATOL: Assembling a taxonomically balanced genome-scale reconstruction of the evolutionary history of the Enterobacteriaceae.</title>
        <authorList>
            <person name="Plunkett G.III."/>
            <person name="Neeno-Eckwall E.C."/>
            <person name="Glasner J.D."/>
            <person name="Perna N.T."/>
        </authorList>
    </citation>
    <scope>NUCLEOTIDE SEQUENCE [LARGE SCALE GENOMIC DNA]</scope>
    <source>
        <strain evidence="1 2">ATCC 33320</strain>
    </source>
</reference>
<sequence>MKIFETEENAQKRLGLYYIPVWEHTDETVVHAIRIFREKWHSYSDKSKRYNIIKLIKELIDPSVSEYLSRLPNHYLSFCPASIKNCNYSDLVKLRGFSYTADQIHFHLRNFVNHSSHTEQDMFFISTQDMLKSFFMYCEGNRPKNSKLAPDLYVNMERKTRICALCGNPTEFSSFIRSWKENGVIEGEENEDNEKSGKKKRPDFSQTYCLNHRPKLHDGSWNATYKQAKRSTKQFEQEVLRLRRQIAHPDRYNAKSGDNLVDEYFYHYLFDSSLDPTNVPELRNLARRMVDSRLTDNKKRILVLHKQGLSNREIGIKLGGLTGSVLTNQAISKALGTIRDEFIL</sequence>
<evidence type="ECO:0000313" key="2">
    <source>
        <dbReference type="Proteomes" id="UP000028653"/>
    </source>
</evidence>
<name>A0A085G7S7_9ENTR</name>
<accession>A0A085G7S7</accession>
<gene>
    <name evidence="1" type="ORF">GBAG_3050</name>
</gene>
<comment type="caution">
    <text evidence="1">The sequence shown here is derived from an EMBL/GenBank/DDBJ whole genome shotgun (WGS) entry which is preliminary data.</text>
</comment>
<dbReference type="OrthoDB" id="8689481at2"/>